<dbReference type="AlphaFoldDB" id="A0A016VCM1"/>
<keyword evidence="1" id="KW-0732">Signal</keyword>
<sequence>MIVLVWSLVSSVVEAARRRKLAAFLANFLSRADADGMMLVCRHIAAARSITSSTSSSRLSRYSSDPQLNAGHSRSVLYRNERAEVTTENSEPLRISQWRFVRGSIEPPTAAESRVFFVAQRSALMDVVGIGDADGSSVPYCSVFLDSSCERVGFHRYAAASLYSCSLDRFVDVVYAFSEGALFDNIVDARLIDHLHTVSLPYNQLSGDLLRTASPLAQSLTHLNQRPLSLLEQLYLGDARPWNEVRERFASEGALHVVCQHGFDSVPRFLIVEGLRFQAKQLVFPQLLPPRSNFVDKNMEKRPFLSTKPHLRDSCAESFLLKLET</sequence>
<accession>A0A016VCM1</accession>
<evidence type="ECO:0000313" key="3">
    <source>
        <dbReference type="Proteomes" id="UP000024635"/>
    </source>
</evidence>
<name>A0A016VCM1_9BILA</name>
<comment type="caution">
    <text evidence="2">The sequence shown here is derived from an EMBL/GenBank/DDBJ whole genome shotgun (WGS) entry which is preliminary data.</text>
</comment>
<proteinExistence type="predicted"/>
<evidence type="ECO:0000313" key="2">
    <source>
        <dbReference type="EMBL" id="EYC25160.1"/>
    </source>
</evidence>
<evidence type="ECO:0008006" key="4">
    <source>
        <dbReference type="Google" id="ProtNLM"/>
    </source>
</evidence>
<organism evidence="2 3">
    <name type="scientific">Ancylostoma ceylanicum</name>
    <dbReference type="NCBI Taxonomy" id="53326"/>
    <lineage>
        <taxon>Eukaryota</taxon>
        <taxon>Metazoa</taxon>
        <taxon>Ecdysozoa</taxon>
        <taxon>Nematoda</taxon>
        <taxon>Chromadorea</taxon>
        <taxon>Rhabditida</taxon>
        <taxon>Rhabditina</taxon>
        <taxon>Rhabditomorpha</taxon>
        <taxon>Strongyloidea</taxon>
        <taxon>Ancylostomatidae</taxon>
        <taxon>Ancylostomatinae</taxon>
        <taxon>Ancylostoma</taxon>
    </lineage>
</organism>
<protein>
    <recommendedName>
        <fullName evidence="4">UDENN domain-containing protein</fullName>
    </recommendedName>
</protein>
<evidence type="ECO:0000256" key="1">
    <source>
        <dbReference type="SAM" id="SignalP"/>
    </source>
</evidence>
<feature type="chain" id="PRO_5011955053" description="UDENN domain-containing protein" evidence="1">
    <location>
        <begin position="16"/>
        <end position="325"/>
    </location>
</feature>
<gene>
    <name evidence="2" type="primary">Acey_s0012.g1737</name>
    <name evidence="2" type="ORF">Y032_0012g1737</name>
</gene>
<dbReference type="Proteomes" id="UP000024635">
    <property type="component" value="Unassembled WGS sequence"/>
</dbReference>
<feature type="signal peptide" evidence="1">
    <location>
        <begin position="1"/>
        <end position="15"/>
    </location>
</feature>
<keyword evidence="3" id="KW-1185">Reference proteome</keyword>
<dbReference type="OrthoDB" id="5858056at2759"/>
<dbReference type="EMBL" id="JARK01001348">
    <property type="protein sequence ID" value="EYC25160.1"/>
    <property type="molecule type" value="Genomic_DNA"/>
</dbReference>
<dbReference type="STRING" id="53326.A0A016VCM1"/>
<reference evidence="3" key="1">
    <citation type="journal article" date="2015" name="Nat. Genet.">
        <title>The genome and transcriptome of the zoonotic hookworm Ancylostoma ceylanicum identify infection-specific gene families.</title>
        <authorList>
            <person name="Schwarz E.M."/>
            <person name="Hu Y."/>
            <person name="Antoshechkin I."/>
            <person name="Miller M.M."/>
            <person name="Sternberg P.W."/>
            <person name="Aroian R.V."/>
        </authorList>
    </citation>
    <scope>NUCLEOTIDE SEQUENCE</scope>
    <source>
        <strain evidence="3">HY135</strain>
    </source>
</reference>